<keyword evidence="2" id="KW-1185">Reference proteome</keyword>
<protein>
    <submittedName>
        <fullName evidence="1">Uncharacterized protein</fullName>
    </submittedName>
</protein>
<accession>A0A840QA71</accession>
<comment type="caution">
    <text evidence="1">The sequence shown here is derived from an EMBL/GenBank/DDBJ whole genome shotgun (WGS) entry which is preliminary data.</text>
</comment>
<name>A0A840QA71_9PSEU</name>
<evidence type="ECO:0000313" key="2">
    <source>
        <dbReference type="Proteomes" id="UP000584374"/>
    </source>
</evidence>
<dbReference type="Proteomes" id="UP000584374">
    <property type="component" value="Unassembled WGS sequence"/>
</dbReference>
<dbReference type="RefSeq" id="WP_184727901.1">
    <property type="nucleotide sequence ID" value="NZ_JACHIW010000001.1"/>
</dbReference>
<dbReference type="EMBL" id="JACHIW010000001">
    <property type="protein sequence ID" value="MBB5156847.1"/>
    <property type="molecule type" value="Genomic_DNA"/>
</dbReference>
<proteinExistence type="predicted"/>
<sequence length="115" mass="12431">MVAIEPDAARARLDSHYTRVLRGAHWLSVAISDVPCSATRIVVQADNVDDLLPNNGSLDSLNPSTRCGLSSKFRQIRSIVDFDNPLRSGGISLAFHGSLPPGHPPQVRTLMALCE</sequence>
<evidence type="ECO:0000313" key="1">
    <source>
        <dbReference type="EMBL" id="MBB5156847.1"/>
    </source>
</evidence>
<gene>
    <name evidence="1" type="ORF">BJ970_004381</name>
</gene>
<dbReference type="AlphaFoldDB" id="A0A840QA71"/>
<reference evidence="1 2" key="1">
    <citation type="submission" date="2020-08" db="EMBL/GenBank/DDBJ databases">
        <title>Sequencing the genomes of 1000 actinobacteria strains.</title>
        <authorList>
            <person name="Klenk H.-P."/>
        </authorList>
    </citation>
    <scope>NUCLEOTIDE SEQUENCE [LARGE SCALE GENOMIC DNA]</scope>
    <source>
        <strain evidence="1 2">DSM 45584</strain>
    </source>
</reference>
<organism evidence="1 2">
    <name type="scientific">Saccharopolyspora phatthalungensis</name>
    <dbReference type="NCBI Taxonomy" id="664693"/>
    <lineage>
        <taxon>Bacteria</taxon>
        <taxon>Bacillati</taxon>
        <taxon>Actinomycetota</taxon>
        <taxon>Actinomycetes</taxon>
        <taxon>Pseudonocardiales</taxon>
        <taxon>Pseudonocardiaceae</taxon>
        <taxon>Saccharopolyspora</taxon>
    </lineage>
</organism>